<gene>
    <name evidence="1" type="ORF">Tci_056856</name>
</gene>
<proteinExistence type="predicted"/>
<dbReference type="EMBL" id="BKCJ010008988">
    <property type="protein sequence ID" value="GEU84878.1"/>
    <property type="molecule type" value="Genomic_DNA"/>
</dbReference>
<name>A0A6L2NF42_TANCI</name>
<dbReference type="AlphaFoldDB" id="A0A6L2NF42"/>
<accession>A0A6L2NF42</accession>
<comment type="caution">
    <text evidence="1">The sequence shown here is derived from an EMBL/GenBank/DDBJ whole genome shotgun (WGS) entry which is preliminary data.</text>
</comment>
<reference evidence="1" key="1">
    <citation type="journal article" date="2019" name="Sci. Rep.">
        <title>Draft genome of Tanacetum cinerariifolium, the natural source of mosquito coil.</title>
        <authorList>
            <person name="Yamashiro T."/>
            <person name="Shiraishi A."/>
            <person name="Satake H."/>
            <person name="Nakayama K."/>
        </authorList>
    </citation>
    <scope>NUCLEOTIDE SEQUENCE</scope>
</reference>
<sequence length="293" mass="34612">MDCYTMPRPSRPTIQDLYARMGHMEIRQGTLEMMSHAQSYHSYRCGSRFDTVCPRDWIRRIRVSWSRDHAWYLPEYYITIFPIRRIGLHWIQRIELVSFVVFIKLLQEMENPCTTMEEYVQFEIKKALRHGQVYYWEAANEGMQINIVKNLYVSFVIPFDPKLFYKDGEYTSIILLCDLVLRRPNIALPPRNERHTWLRKVHMIQILDFTGLAVIEDLDITERLKMQHRGANGEVLFTTSVWRDLLRIRRSLVREVGAASKDPWVDPEAPQDALVVQEDVQADLATQQAPQVP</sequence>
<protein>
    <submittedName>
        <fullName evidence="1">Uncharacterized protein</fullName>
    </submittedName>
</protein>
<organism evidence="1">
    <name type="scientific">Tanacetum cinerariifolium</name>
    <name type="common">Dalmatian daisy</name>
    <name type="synonym">Chrysanthemum cinerariifolium</name>
    <dbReference type="NCBI Taxonomy" id="118510"/>
    <lineage>
        <taxon>Eukaryota</taxon>
        <taxon>Viridiplantae</taxon>
        <taxon>Streptophyta</taxon>
        <taxon>Embryophyta</taxon>
        <taxon>Tracheophyta</taxon>
        <taxon>Spermatophyta</taxon>
        <taxon>Magnoliopsida</taxon>
        <taxon>eudicotyledons</taxon>
        <taxon>Gunneridae</taxon>
        <taxon>Pentapetalae</taxon>
        <taxon>asterids</taxon>
        <taxon>campanulids</taxon>
        <taxon>Asterales</taxon>
        <taxon>Asteraceae</taxon>
        <taxon>Asteroideae</taxon>
        <taxon>Anthemideae</taxon>
        <taxon>Anthemidinae</taxon>
        <taxon>Tanacetum</taxon>
    </lineage>
</organism>
<evidence type="ECO:0000313" key="1">
    <source>
        <dbReference type="EMBL" id="GEU84878.1"/>
    </source>
</evidence>